<keyword evidence="2" id="KW-1185">Reference proteome</keyword>
<gene>
    <name evidence="1" type="ORF">PsorP6_017879</name>
</gene>
<proteinExistence type="predicted"/>
<name>A0ACC0WEC7_9STRA</name>
<sequence>MAALALAYVTAPATAADNMPLPWDGRGQGMTDPKQKYLTHILTMRNNTNDGKVSDYVSIKQNGRMPAYNKDQGVISIGVDANAMFKDQTDKRRSELVQFVEVNAEGTTFFRTSVMKKEAFRSHKYQIQMIFSETHVFEIRVDAAVDPPMLIYLNNGTWDAKWQIPFVPGTWYNFKLGISASTSGSGTKVDFYMSEDDAEPVLTRTDDTIIEFAKFEEFHIGLLIVTDDGKAPKMDPEQDILYYNGVSVEAGSPSPNDIPGTGKPEKVTVTKRQQGGSALAPISVMAELKGHGLVHFCEEMPASEVSEYMTWTCWFKMTRLYQVGIVYMCTRLIVNITQVFLSFYLIVTLEMSATSITIVPLLVYLSGFVAIFCLRRLNESMGRAGSFALGAGFIALLLTLS</sequence>
<accession>A0ACC0WEC7</accession>
<comment type="caution">
    <text evidence="1">The sequence shown here is derived from an EMBL/GenBank/DDBJ whole genome shotgun (WGS) entry which is preliminary data.</text>
</comment>
<evidence type="ECO:0000313" key="1">
    <source>
        <dbReference type="EMBL" id="KAI9916411.1"/>
    </source>
</evidence>
<protein>
    <submittedName>
        <fullName evidence="1">Uncharacterized protein</fullName>
    </submittedName>
</protein>
<dbReference type="Proteomes" id="UP001163321">
    <property type="component" value="Chromosome 2"/>
</dbReference>
<organism evidence="1 2">
    <name type="scientific">Peronosclerospora sorghi</name>
    <dbReference type="NCBI Taxonomy" id="230839"/>
    <lineage>
        <taxon>Eukaryota</taxon>
        <taxon>Sar</taxon>
        <taxon>Stramenopiles</taxon>
        <taxon>Oomycota</taxon>
        <taxon>Peronosporomycetes</taxon>
        <taxon>Peronosporales</taxon>
        <taxon>Peronosporaceae</taxon>
        <taxon>Peronosclerospora</taxon>
    </lineage>
</organism>
<dbReference type="EMBL" id="CM047581">
    <property type="protein sequence ID" value="KAI9916411.1"/>
    <property type="molecule type" value="Genomic_DNA"/>
</dbReference>
<evidence type="ECO:0000313" key="2">
    <source>
        <dbReference type="Proteomes" id="UP001163321"/>
    </source>
</evidence>
<reference evidence="1 2" key="1">
    <citation type="journal article" date="2022" name="bioRxiv">
        <title>The genome of the oomycete Peronosclerospora sorghi, a cosmopolitan pathogen of maize and sorghum, is inflated with dispersed pseudogenes.</title>
        <authorList>
            <person name="Fletcher K."/>
            <person name="Martin F."/>
            <person name="Isakeit T."/>
            <person name="Cavanaugh K."/>
            <person name="Magill C."/>
            <person name="Michelmore R."/>
        </authorList>
    </citation>
    <scope>NUCLEOTIDE SEQUENCE [LARGE SCALE GENOMIC DNA]</scope>
    <source>
        <strain evidence="1">P6</strain>
    </source>
</reference>